<dbReference type="EMBL" id="SZYE01000205">
    <property type="protein sequence ID" value="TKR22316.1"/>
    <property type="molecule type" value="Genomic_DNA"/>
</dbReference>
<dbReference type="InterPro" id="IPR036019">
    <property type="entry name" value="MscL_channel"/>
</dbReference>
<protein>
    <recommendedName>
        <fullName evidence="9">Large-conductance mechanosensitive channel</fullName>
    </recommendedName>
</protein>
<dbReference type="OrthoDB" id="9810350at2"/>
<accession>A0A7Z8JXT6</accession>
<gene>
    <name evidence="9 11" type="primary">mscL</name>
    <name evidence="11" type="ORF">FA014_17065</name>
</gene>
<feature type="transmembrane region" description="Helical" evidence="9">
    <location>
        <begin position="89"/>
        <end position="114"/>
    </location>
</feature>
<keyword evidence="4 9" id="KW-0812">Transmembrane</keyword>
<evidence type="ECO:0000256" key="7">
    <source>
        <dbReference type="ARBA" id="ARBA00023136"/>
    </source>
</evidence>
<feature type="transmembrane region" description="Helical" evidence="9">
    <location>
        <begin position="36"/>
        <end position="69"/>
    </location>
</feature>
<keyword evidence="6 9" id="KW-0406">Ion transport</keyword>
<dbReference type="GO" id="GO:0008381">
    <property type="term" value="F:mechanosensitive monoatomic ion channel activity"/>
    <property type="evidence" value="ECO:0007669"/>
    <property type="project" value="UniProtKB-UniRule"/>
</dbReference>
<evidence type="ECO:0000256" key="3">
    <source>
        <dbReference type="ARBA" id="ARBA00022475"/>
    </source>
</evidence>
<comment type="similarity">
    <text evidence="9">Belongs to the MscL family.</text>
</comment>
<dbReference type="InterPro" id="IPR001185">
    <property type="entry name" value="MS_channel"/>
</dbReference>
<dbReference type="PRINTS" id="PR01264">
    <property type="entry name" value="MECHCHANNEL"/>
</dbReference>
<dbReference type="Proteomes" id="UP000308121">
    <property type="component" value="Unassembled WGS sequence"/>
</dbReference>
<evidence type="ECO:0000256" key="5">
    <source>
        <dbReference type="ARBA" id="ARBA00022989"/>
    </source>
</evidence>
<dbReference type="Gene3D" id="1.10.1200.120">
    <property type="entry name" value="Large-conductance mechanosensitive channel, MscL, domain 1"/>
    <property type="match status" value="1"/>
</dbReference>
<dbReference type="InterPro" id="IPR037673">
    <property type="entry name" value="MSC/AndL"/>
</dbReference>
<dbReference type="RefSeq" id="WP_154730832.1">
    <property type="nucleotide sequence ID" value="NZ_SZYE01000205.1"/>
</dbReference>
<dbReference type="GO" id="GO:0005886">
    <property type="term" value="C:plasma membrane"/>
    <property type="evidence" value="ECO:0007669"/>
    <property type="project" value="UniProtKB-SubCell"/>
</dbReference>
<evidence type="ECO:0000256" key="2">
    <source>
        <dbReference type="ARBA" id="ARBA00022448"/>
    </source>
</evidence>
<comment type="caution">
    <text evidence="11">The sequence shown here is derived from an EMBL/GenBank/DDBJ whole genome shotgun (WGS) entry which is preliminary data.</text>
</comment>
<evidence type="ECO:0000256" key="9">
    <source>
        <dbReference type="HAMAP-Rule" id="MF_00115"/>
    </source>
</evidence>
<name>A0A7Z8JXT6_9CELL</name>
<dbReference type="PANTHER" id="PTHR30266">
    <property type="entry name" value="MECHANOSENSITIVE CHANNEL MSCL"/>
    <property type="match status" value="1"/>
</dbReference>
<dbReference type="AlphaFoldDB" id="A0A7Z8JXT6"/>
<evidence type="ECO:0000256" key="4">
    <source>
        <dbReference type="ARBA" id="ARBA00022692"/>
    </source>
</evidence>
<keyword evidence="2 9" id="KW-0813">Transport</keyword>
<feature type="compositionally biased region" description="Low complexity" evidence="10">
    <location>
        <begin position="158"/>
        <end position="172"/>
    </location>
</feature>
<comment type="function">
    <text evidence="9">Channel that opens in response to stretch forces in the membrane lipid bilayer. May participate in the regulation of osmotic pressure changes within the cell.</text>
</comment>
<proteinExistence type="inferred from homology"/>
<dbReference type="PANTHER" id="PTHR30266:SF2">
    <property type="entry name" value="LARGE-CONDUCTANCE MECHANOSENSITIVE CHANNEL"/>
    <property type="match status" value="1"/>
</dbReference>
<dbReference type="SUPFAM" id="SSF81330">
    <property type="entry name" value="Gated mechanosensitive channel"/>
    <property type="match status" value="1"/>
</dbReference>
<keyword evidence="8 9" id="KW-0407">Ion channel</keyword>
<evidence type="ECO:0000256" key="8">
    <source>
        <dbReference type="ARBA" id="ARBA00023303"/>
    </source>
</evidence>
<evidence type="ECO:0000313" key="12">
    <source>
        <dbReference type="Proteomes" id="UP000308121"/>
    </source>
</evidence>
<comment type="subunit">
    <text evidence="9">Homopentamer.</text>
</comment>
<evidence type="ECO:0000256" key="10">
    <source>
        <dbReference type="SAM" id="MobiDB-lite"/>
    </source>
</evidence>
<keyword evidence="7 9" id="KW-0472">Membrane</keyword>
<reference evidence="11 12" key="1">
    <citation type="submission" date="2019-05" db="EMBL/GenBank/DDBJ databases">
        <title>Genome sequence of Cellulomonas hominis strain CS1.</title>
        <authorList>
            <person name="Belmont J."/>
            <person name="Maclea K.S."/>
        </authorList>
    </citation>
    <scope>NUCLEOTIDE SEQUENCE [LARGE SCALE GENOMIC DNA]</scope>
    <source>
        <strain evidence="11 12">CS1</strain>
    </source>
</reference>
<dbReference type="NCBIfam" id="TIGR00220">
    <property type="entry name" value="mscL"/>
    <property type="match status" value="1"/>
</dbReference>
<feature type="region of interest" description="Disordered" evidence="10">
    <location>
        <begin position="152"/>
        <end position="193"/>
    </location>
</feature>
<keyword evidence="5 9" id="KW-1133">Transmembrane helix</keyword>
<evidence type="ECO:0000256" key="6">
    <source>
        <dbReference type="ARBA" id="ARBA00023065"/>
    </source>
</evidence>
<evidence type="ECO:0000256" key="1">
    <source>
        <dbReference type="ARBA" id="ARBA00004141"/>
    </source>
</evidence>
<organism evidence="11 12">
    <name type="scientific">Cellulomonas hominis</name>
    <dbReference type="NCBI Taxonomy" id="156981"/>
    <lineage>
        <taxon>Bacteria</taxon>
        <taxon>Bacillati</taxon>
        <taxon>Actinomycetota</taxon>
        <taxon>Actinomycetes</taxon>
        <taxon>Micrococcales</taxon>
        <taxon>Cellulomonadaceae</taxon>
        <taxon>Cellulomonas</taxon>
    </lineage>
</organism>
<evidence type="ECO:0000313" key="11">
    <source>
        <dbReference type="EMBL" id="TKR22316.1"/>
    </source>
</evidence>
<comment type="subcellular location">
    <subcellularLocation>
        <location evidence="9">Cell membrane</location>
        <topology evidence="9">Multi-pass membrane protein</topology>
    </subcellularLocation>
    <subcellularLocation>
        <location evidence="1">Membrane</location>
        <topology evidence="1">Multi-pass membrane protein</topology>
    </subcellularLocation>
</comment>
<keyword evidence="3 9" id="KW-1003">Cell membrane</keyword>
<dbReference type="Pfam" id="PF01741">
    <property type="entry name" value="MscL"/>
    <property type="match status" value="1"/>
</dbReference>
<dbReference type="HAMAP" id="MF_00115">
    <property type="entry name" value="MscL"/>
    <property type="match status" value="1"/>
</dbReference>
<sequence length="193" mass="19851">MSDTLNKGLRTATQSARGAGKVLQGFKDFISRGNAVELAVGVVIGAAFGGVITAIQDGFIAPLIAMIFGKPDITGLWVIGPINNATINMGLILNALLQFLITAAAIYFFIVLPLNKLAERRKRGVEAEPERPSEDILLLQEIRDLLAAQSSPALRQDTGSASAPGTAEAPGTAGPGATGRATGAGDPGHPPLA</sequence>